<feature type="region of interest" description="Disordered" evidence="23">
    <location>
        <begin position="422"/>
        <end position="448"/>
    </location>
</feature>
<keyword evidence="15" id="KW-0966">Cell projection</keyword>
<reference evidence="24" key="2">
    <citation type="submission" date="2025-08" db="UniProtKB">
        <authorList>
            <consortium name="Ensembl"/>
        </authorList>
    </citation>
    <scope>IDENTIFICATION</scope>
</reference>
<feature type="compositionally biased region" description="Basic and acidic residues" evidence="23">
    <location>
        <begin position="774"/>
        <end position="784"/>
    </location>
</feature>
<reference evidence="24" key="3">
    <citation type="submission" date="2025-09" db="UniProtKB">
        <authorList>
            <consortium name="Ensembl"/>
        </authorList>
    </citation>
    <scope>IDENTIFICATION</scope>
</reference>
<evidence type="ECO:0000256" key="19">
    <source>
        <dbReference type="ARBA" id="ARBA00037871"/>
    </source>
</evidence>
<dbReference type="Pfam" id="PF03285">
    <property type="entry name" value="Paralemmin"/>
    <property type="match status" value="1"/>
</dbReference>
<feature type="region of interest" description="Disordered" evidence="23">
    <location>
        <begin position="271"/>
        <end position="320"/>
    </location>
</feature>
<evidence type="ECO:0000256" key="20">
    <source>
        <dbReference type="ARBA" id="ARBA00038823"/>
    </source>
</evidence>
<evidence type="ECO:0000256" key="4">
    <source>
        <dbReference type="ARBA" id="ARBA00004527"/>
    </source>
</evidence>
<keyword evidence="25" id="KW-1185">Reference proteome</keyword>
<feature type="compositionally biased region" description="Basic and acidic residues" evidence="23">
    <location>
        <begin position="310"/>
        <end position="320"/>
    </location>
</feature>
<evidence type="ECO:0000256" key="13">
    <source>
        <dbReference type="ARBA" id="ARBA00023136"/>
    </source>
</evidence>
<reference evidence="24" key="1">
    <citation type="submission" date="2018-09" db="EMBL/GenBank/DDBJ databases">
        <title>Common duck and Muscovy duck high density SNP chip.</title>
        <authorList>
            <person name="Vignal A."/>
            <person name="Thebault N."/>
            <person name="Warren W.C."/>
        </authorList>
    </citation>
    <scope>NUCLEOTIDE SEQUENCE [LARGE SCALE GENOMIC DNA]</scope>
</reference>
<dbReference type="AlphaFoldDB" id="A0A8C3GGZ9"/>
<evidence type="ECO:0000256" key="14">
    <source>
        <dbReference type="ARBA" id="ARBA00023139"/>
    </source>
</evidence>
<evidence type="ECO:0000256" key="1">
    <source>
        <dbReference type="ARBA" id="ARBA00004279"/>
    </source>
</evidence>
<evidence type="ECO:0000256" key="22">
    <source>
        <dbReference type="ARBA" id="ARBA00041963"/>
    </source>
</evidence>
<dbReference type="GO" id="GO:0030424">
    <property type="term" value="C:axon"/>
    <property type="evidence" value="ECO:0007669"/>
    <property type="project" value="UniProtKB-SubCell"/>
</dbReference>
<feature type="compositionally biased region" description="Basic and acidic residues" evidence="23">
    <location>
        <begin position="737"/>
        <end position="749"/>
    </location>
</feature>
<evidence type="ECO:0000256" key="10">
    <source>
        <dbReference type="ARBA" id="ARBA00022960"/>
    </source>
</evidence>
<evidence type="ECO:0000256" key="23">
    <source>
        <dbReference type="SAM" id="MobiDB-lite"/>
    </source>
</evidence>
<keyword evidence="13" id="KW-0472">Membrane</keyword>
<comment type="subcellular location">
    <subcellularLocation>
        <location evidence="18">Apicolateral cell membrane</location>
        <topology evidence="18">Lipid-anchor</topology>
    </subcellularLocation>
    <subcellularLocation>
        <location evidence="19">Basolateral cell membrane</location>
        <topology evidence="19">Lipid-anchor</topology>
    </subcellularLocation>
    <subcellularLocation>
        <location evidence="2">Cell membrane</location>
        <topology evidence="2">Lipid-anchor</topology>
        <orientation evidence="2">Cytoplasmic side</orientation>
    </subcellularLocation>
    <subcellularLocation>
        <location evidence="3">Cell projection</location>
        <location evidence="3">Axon</location>
    </subcellularLocation>
    <subcellularLocation>
        <location evidence="1">Cell projection</location>
        <location evidence="1">Dendrite</location>
    </subcellularLocation>
    <subcellularLocation>
        <location evidence="5">Cell projection</location>
        <location evidence="5">Dendritic spine</location>
    </subcellularLocation>
    <subcellularLocation>
        <location evidence="4">Cell projection</location>
        <location evidence="4">Filopodium membrane</location>
        <topology evidence="4">Lipid-anchor</topology>
    </subcellularLocation>
</comment>
<evidence type="ECO:0000313" key="24">
    <source>
        <dbReference type="Ensembl" id="ENSCMMP00000008723.1"/>
    </source>
</evidence>
<accession>A0A8C3GGZ9</accession>
<evidence type="ECO:0000256" key="17">
    <source>
        <dbReference type="ARBA" id="ARBA00023289"/>
    </source>
</evidence>
<comment type="similarity">
    <text evidence="6">Belongs to the paralemmin family.</text>
</comment>
<evidence type="ECO:0000256" key="6">
    <source>
        <dbReference type="ARBA" id="ARBA00005756"/>
    </source>
</evidence>
<feature type="compositionally biased region" description="Pro residues" evidence="23">
    <location>
        <begin position="285"/>
        <end position="296"/>
    </location>
</feature>
<proteinExistence type="inferred from homology"/>
<evidence type="ECO:0000313" key="25">
    <source>
        <dbReference type="Proteomes" id="UP000694556"/>
    </source>
</evidence>
<dbReference type="PANTHER" id="PTHR10498:SF6">
    <property type="entry name" value="PARALEMMIN-1"/>
    <property type="match status" value="1"/>
</dbReference>
<keyword evidence="9" id="KW-0597">Phosphoprotein</keyword>
<evidence type="ECO:0000256" key="3">
    <source>
        <dbReference type="ARBA" id="ARBA00004489"/>
    </source>
</evidence>
<dbReference type="GO" id="GO:0031527">
    <property type="term" value="C:filopodium membrane"/>
    <property type="evidence" value="ECO:0007669"/>
    <property type="project" value="UniProtKB-SubCell"/>
</dbReference>
<evidence type="ECO:0000256" key="15">
    <source>
        <dbReference type="ARBA" id="ARBA00023273"/>
    </source>
</evidence>
<keyword evidence="7" id="KW-1003">Cell membrane</keyword>
<dbReference type="InterPro" id="IPR004965">
    <property type="entry name" value="Paralemmin"/>
</dbReference>
<evidence type="ECO:0000256" key="11">
    <source>
        <dbReference type="ARBA" id="ARBA00023018"/>
    </source>
</evidence>
<dbReference type="GO" id="GO:0016327">
    <property type="term" value="C:apicolateral plasma membrane"/>
    <property type="evidence" value="ECO:0007669"/>
    <property type="project" value="UniProtKB-SubCell"/>
</dbReference>
<feature type="compositionally biased region" description="Low complexity" evidence="23">
    <location>
        <begin position="714"/>
        <end position="733"/>
    </location>
</feature>
<dbReference type="GO" id="GO:0043197">
    <property type="term" value="C:dendritic spine"/>
    <property type="evidence" value="ECO:0007669"/>
    <property type="project" value="UniProtKB-SubCell"/>
</dbReference>
<evidence type="ECO:0000256" key="16">
    <source>
        <dbReference type="ARBA" id="ARBA00023288"/>
    </source>
</evidence>
<feature type="region of interest" description="Disordered" evidence="23">
    <location>
        <begin position="691"/>
        <end position="827"/>
    </location>
</feature>
<evidence type="ECO:0000256" key="5">
    <source>
        <dbReference type="ARBA" id="ARBA00004552"/>
    </source>
</evidence>
<comment type="subunit">
    <text evidence="20">Interacts with dopamine receptor DRD3.</text>
</comment>
<keyword evidence="11" id="KW-0770">Synapse</keyword>
<feature type="region of interest" description="Disordered" evidence="23">
    <location>
        <begin position="604"/>
        <end position="663"/>
    </location>
</feature>
<dbReference type="Proteomes" id="UP000694556">
    <property type="component" value="Chromosome 29"/>
</dbReference>
<evidence type="ECO:0000256" key="21">
    <source>
        <dbReference type="ARBA" id="ARBA00040790"/>
    </source>
</evidence>
<dbReference type="GO" id="GO:0016323">
    <property type="term" value="C:basolateral plasma membrane"/>
    <property type="evidence" value="ECO:0007669"/>
    <property type="project" value="UniProtKB-SubCell"/>
</dbReference>
<name>A0A8C3GGZ9_CAIMO</name>
<feature type="compositionally biased region" description="Basic and acidic residues" evidence="23">
    <location>
        <begin position="435"/>
        <end position="448"/>
    </location>
</feature>
<evidence type="ECO:0000256" key="8">
    <source>
        <dbReference type="ARBA" id="ARBA00022481"/>
    </source>
</evidence>
<protein>
    <recommendedName>
        <fullName evidence="21">Paralemmin-1</fullName>
    </recommendedName>
    <alternativeName>
        <fullName evidence="22">Paralemmin</fullName>
    </alternativeName>
</protein>
<feature type="compositionally biased region" description="Basic and acidic residues" evidence="23">
    <location>
        <begin position="694"/>
        <end position="706"/>
    </location>
</feature>
<evidence type="ECO:0000256" key="7">
    <source>
        <dbReference type="ARBA" id="ARBA00022475"/>
    </source>
</evidence>
<keyword evidence="16" id="KW-0449">Lipoprotein</keyword>
<evidence type="ECO:0000256" key="12">
    <source>
        <dbReference type="ARBA" id="ARBA00023054"/>
    </source>
</evidence>
<dbReference type="Ensembl" id="ENSCMMT00000009615.1">
    <property type="protein sequence ID" value="ENSCMMP00000008723.1"/>
    <property type="gene ID" value="ENSCMMG00000005518.1"/>
</dbReference>
<organism evidence="24 25">
    <name type="scientific">Cairina moschata</name>
    <name type="common">Muscovy duck</name>
    <dbReference type="NCBI Taxonomy" id="8855"/>
    <lineage>
        <taxon>Eukaryota</taxon>
        <taxon>Metazoa</taxon>
        <taxon>Chordata</taxon>
        <taxon>Craniata</taxon>
        <taxon>Vertebrata</taxon>
        <taxon>Euteleostomi</taxon>
        <taxon>Archelosauria</taxon>
        <taxon>Archosauria</taxon>
        <taxon>Dinosauria</taxon>
        <taxon>Saurischia</taxon>
        <taxon>Theropoda</taxon>
        <taxon>Coelurosauria</taxon>
        <taxon>Aves</taxon>
        <taxon>Neognathae</taxon>
        <taxon>Galloanserae</taxon>
        <taxon>Anseriformes</taxon>
        <taxon>Anatidae</taxon>
        <taxon>Anatinae</taxon>
        <taxon>Cairina</taxon>
    </lineage>
</organism>
<dbReference type="PANTHER" id="PTHR10498">
    <property type="entry name" value="PARALEMMIN-RELATED"/>
    <property type="match status" value="1"/>
</dbReference>
<keyword evidence="14" id="KW-0564">Palmitate</keyword>
<keyword evidence="17" id="KW-0636">Prenylation</keyword>
<keyword evidence="12" id="KW-0175">Coiled coil</keyword>
<evidence type="ECO:0000256" key="9">
    <source>
        <dbReference type="ARBA" id="ARBA00022553"/>
    </source>
</evidence>
<dbReference type="GO" id="GO:0008360">
    <property type="term" value="P:regulation of cell shape"/>
    <property type="evidence" value="ECO:0007669"/>
    <property type="project" value="UniProtKB-KW"/>
</dbReference>
<keyword evidence="10" id="KW-0133">Cell shape</keyword>
<sequence length="827" mass="87205">MFCMPWKCFAWGGDGENSLNTAPSEGSWEGMSRGALAGPCLLWECFGATAAPLPPWRAGRSALYLSAANPQAQPSVCRDRTRGGRLASLCPPSLGHPSSSAPSQGRSSWELRKWVRTWPVSPRDSLPLLLPPPGLRRPSLWQANGNDPSPYATAEPPTLITAAAQRFVSIGWHAAHLLPAAPQPPQVADGPRAGVSSPAAPAPGALRHVGAVCLCTSVCLCLHARGGVSVHVPVSVLLGVSVSARVCLCAHSGGVSAGKVSAAKEGARHGQCEAGGAAGGQKRPAPAPPWVPPPPACRGVTASSTGTAASRERVPGGDVRGEECSAAGWRRAGEAAAGRRNELGLCLCAVSGTMSSFSALHGRSVLSCRAVETSTLQQERLQAIAEKRKRQTEIENKRRQLEDDRRQLQHLKSKALRERWLLEGAPSSASEEDEAMKKQMQEDEVKTKELEETIQRLEKELETLENSSSVASTKENLAEVAAVPAKEEKAEMVPNAQKSPLGTAVAKKVSSSPMKAVEGTDMMKAAMYSVEITVEKDRVTGETKVLSSTTLLPQNHCLQGVKVYEDELKVVHAVSAEAGALQNGAHPLSSSEVDELLHKADEVTLSEAKAGEEAAGSAPSSQKPTPRREITGLQAKPRENSTALPPGEGAEPSREQPVTMIFMGYQNVEDENETKKVLGLEGTIKAELVVIEDAESKPEPAGKDHAPPNGTALEPAAAPQQGEEAPGGQKPGANATEAKEAEQDMDAKKQRCKCCTVINFPPAVGRRTPAGPGVRDKSSSRQDPRSPSPRQAGREAPRQPFPCTSSAVSPAHPWPGSIPGAWPSSAP</sequence>
<evidence type="ECO:0000256" key="2">
    <source>
        <dbReference type="ARBA" id="ARBA00004342"/>
    </source>
</evidence>
<evidence type="ECO:0000256" key="18">
    <source>
        <dbReference type="ARBA" id="ARBA00037796"/>
    </source>
</evidence>
<keyword evidence="8" id="KW-0488">Methylation</keyword>